<dbReference type="InterPro" id="IPR005569">
    <property type="entry name" value="Arc_DNA-bd_dom"/>
</dbReference>
<dbReference type="OrthoDB" id="6890552at2"/>
<accession>A0A857FNU1</accession>
<dbReference type="GO" id="GO:0003677">
    <property type="term" value="F:DNA binding"/>
    <property type="evidence" value="ECO:0007669"/>
    <property type="project" value="UniProtKB-KW"/>
</dbReference>
<dbReference type="AlphaFoldDB" id="A0A857FNU1"/>
<feature type="domain" description="Arc-like DNA binding" evidence="1">
    <location>
        <begin position="9"/>
        <end position="38"/>
    </location>
</feature>
<dbReference type="InterPro" id="IPR013321">
    <property type="entry name" value="Arc_rbn_hlx_hlx"/>
</dbReference>
<sequence>MTIRPPMIHFRLPPDLKEWVEEQAARNGRSVNAELVWMIEFMRDGYQKEIATRDSELAEIKKIALEALERAKDAQKCAREK</sequence>
<organism evidence="2 3">
    <name type="scientific">Komagataeibacter xylinus</name>
    <name type="common">Gluconacetobacter xylinus</name>
    <dbReference type="NCBI Taxonomy" id="28448"/>
    <lineage>
        <taxon>Bacteria</taxon>
        <taxon>Pseudomonadati</taxon>
        <taxon>Pseudomonadota</taxon>
        <taxon>Alphaproteobacteria</taxon>
        <taxon>Acetobacterales</taxon>
        <taxon>Acetobacteraceae</taxon>
        <taxon>Komagataeibacter</taxon>
    </lineage>
</organism>
<evidence type="ECO:0000313" key="2">
    <source>
        <dbReference type="EMBL" id="QHC34164.1"/>
    </source>
</evidence>
<dbReference type="Proteomes" id="UP000464674">
    <property type="component" value="Chromosome"/>
</dbReference>
<dbReference type="InterPro" id="IPR010985">
    <property type="entry name" value="Ribbon_hlx_hlx"/>
</dbReference>
<dbReference type="GO" id="GO:0006355">
    <property type="term" value="P:regulation of DNA-templated transcription"/>
    <property type="evidence" value="ECO:0007669"/>
    <property type="project" value="InterPro"/>
</dbReference>
<dbReference type="Gene3D" id="1.10.1220.10">
    <property type="entry name" value="Met repressor-like"/>
    <property type="match status" value="1"/>
</dbReference>
<name>A0A857FNU1_KOMXY</name>
<dbReference type="Pfam" id="PF03869">
    <property type="entry name" value="Arc"/>
    <property type="match status" value="1"/>
</dbReference>
<reference evidence="2 3" key="1">
    <citation type="journal article" date="2020" name="Carbohydr. Polym.">
        <title>Characterization and optimization of production of bacterial cellulose from strain CGMCC 17276 based on whole-genome analysis.</title>
        <authorList>
            <person name="Lu T."/>
            <person name="Gao H."/>
            <person name="Liao B."/>
            <person name="Wu J."/>
            <person name="Zhang W."/>
            <person name="Huang J."/>
            <person name="Liu M."/>
            <person name="Huang J."/>
            <person name="Chang Z."/>
            <person name="Jin M."/>
            <person name="Yi Z."/>
            <person name="Jiang D."/>
        </authorList>
    </citation>
    <scope>NUCLEOTIDE SEQUENCE [LARGE SCALE GENOMIC DNA]</scope>
    <source>
        <strain evidence="2 3">CGMCC 17276</strain>
    </source>
</reference>
<protein>
    <submittedName>
        <fullName evidence="2">Arc family DNA-binding protein</fullName>
    </submittedName>
</protein>
<evidence type="ECO:0000313" key="3">
    <source>
        <dbReference type="Proteomes" id="UP000464674"/>
    </source>
</evidence>
<gene>
    <name evidence="2" type="ORF">FMA36_00320</name>
</gene>
<dbReference type="SUPFAM" id="SSF47598">
    <property type="entry name" value="Ribbon-helix-helix"/>
    <property type="match status" value="1"/>
</dbReference>
<evidence type="ECO:0000259" key="1">
    <source>
        <dbReference type="Pfam" id="PF03869"/>
    </source>
</evidence>
<dbReference type="RefSeq" id="WP_159260053.1">
    <property type="nucleotide sequence ID" value="NZ_CP041348.1"/>
</dbReference>
<dbReference type="EMBL" id="CP041348">
    <property type="protein sequence ID" value="QHC34164.1"/>
    <property type="molecule type" value="Genomic_DNA"/>
</dbReference>
<keyword evidence="2" id="KW-0238">DNA-binding</keyword>
<proteinExistence type="predicted"/>